<dbReference type="AlphaFoldDB" id="A0A418NNA0"/>
<reference evidence="6 7" key="1">
    <citation type="submission" date="2018-08" db="EMBL/GenBank/DDBJ databases">
        <title>Erythrobacter zhengii sp.nov., a bacterium isolated from deep-sea sediment.</title>
        <authorList>
            <person name="Fang C."/>
            <person name="Wu Y.-H."/>
            <person name="Sun C."/>
            <person name="Wang H."/>
            <person name="Cheng H."/>
            <person name="Meng F.-X."/>
            <person name="Wang C.-S."/>
            <person name="Xu X.-W."/>
        </authorList>
    </citation>
    <scope>NUCLEOTIDE SEQUENCE [LARGE SCALE GENOMIC DNA]</scope>
    <source>
        <strain evidence="6 7">V18</strain>
    </source>
</reference>
<evidence type="ECO:0000256" key="2">
    <source>
        <dbReference type="ARBA" id="ARBA00022692"/>
    </source>
</evidence>
<dbReference type="Proteomes" id="UP000286576">
    <property type="component" value="Unassembled WGS sequence"/>
</dbReference>
<feature type="transmembrane region" description="Helical" evidence="5">
    <location>
        <begin position="114"/>
        <end position="131"/>
    </location>
</feature>
<sequence>MTSDPTVMLPFAALLAAGAAAGFAGGLFGIGGGFVVVPALMLILPLLGTAPEQLTHVAVGTSLATIIFTSLRAVRSHALRGAVDVSVLKSWAPWVVGGTVAGAWIADLVSSTTLALIFGVGVLAFAVHFLSPRVHDRQLASAMPGGITRAGLAGGLGLLSSLLGIGGGTITTMTMTLCGTSIHRAIGTASGMGAIIAIPGSIGFMVIGMDEVGLPWGSLGYVNLPAALAVIITSVAVAPLGVALAHRLSPALLRRVFGIYLIFVGATMIFNS</sequence>
<feature type="transmembrane region" description="Helical" evidence="5">
    <location>
        <begin position="221"/>
        <end position="245"/>
    </location>
</feature>
<keyword evidence="5" id="KW-1003">Cell membrane</keyword>
<feature type="transmembrane region" description="Helical" evidence="5">
    <location>
        <begin position="252"/>
        <end position="270"/>
    </location>
</feature>
<dbReference type="PANTHER" id="PTHR43483">
    <property type="entry name" value="MEMBRANE TRANSPORTER PROTEIN HI_0806-RELATED"/>
    <property type="match status" value="1"/>
</dbReference>
<keyword evidence="2 5" id="KW-0812">Transmembrane</keyword>
<dbReference type="EMBL" id="QXFL01000016">
    <property type="protein sequence ID" value="RIV82704.1"/>
    <property type="molecule type" value="Genomic_DNA"/>
</dbReference>
<gene>
    <name evidence="6" type="ORF">D2V07_17680</name>
</gene>
<accession>A0A418NNA0</accession>
<dbReference type="GO" id="GO:0005886">
    <property type="term" value="C:plasma membrane"/>
    <property type="evidence" value="ECO:0007669"/>
    <property type="project" value="UniProtKB-SubCell"/>
</dbReference>
<protein>
    <recommendedName>
        <fullName evidence="5">Probable membrane transporter protein</fullName>
    </recommendedName>
</protein>
<evidence type="ECO:0000256" key="4">
    <source>
        <dbReference type="ARBA" id="ARBA00023136"/>
    </source>
</evidence>
<dbReference type="InterPro" id="IPR002781">
    <property type="entry name" value="TM_pro_TauE-like"/>
</dbReference>
<keyword evidence="7" id="KW-1185">Reference proteome</keyword>
<dbReference type="OrthoDB" id="457670at2"/>
<evidence type="ECO:0000256" key="1">
    <source>
        <dbReference type="ARBA" id="ARBA00004141"/>
    </source>
</evidence>
<feature type="transmembrane region" description="Helical" evidence="5">
    <location>
        <begin position="54"/>
        <end position="71"/>
    </location>
</feature>
<keyword evidence="3 5" id="KW-1133">Transmembrane helix</keyword>
<organism evidence="6 7">
    <name type="scientific">Aurantiacibacter zhengii</name>
    <dbReference type="NCBI Taxonomy" id="2307003"/>
    <lineage>
        <taxon>Bacteria</taxon>
        <taxon>Pseudomonadati</taxon>
        <taxon>Pseudomonadota</taxon>
        <taxon>Alphaproteobacteria</taxon>
        <taxon>Sphingomonadales</taxon>
        <taxon>Erythrobacteraceae</taxon>
        <taxon>Aurantiacibacter</taxon>
    </lineage>
</organism>
<feature type="transmembrane region" description="Helical" evidence="5">
    <location>
        <begin position="151"/>
        <end position="173"/>
    </location>
</feature>
<comment type="similarity">
    <text evidence="5">Belongs to the 4-toluene sulfonate uptake permease (TSUP) (TC 2.A.102) family.</text>
</comment>
<comment type="subcellular location">
    <subcellularLocation>
        <location evidence="5">Cell membrane</location>
        <topology evidence="5">Multi-pass membrane protein</topology>
    </subcellularLocation>
    <subcellularLocation>
        <location evidence="1">Membrane</location>
        <topology evidence="1">Multi-pass membrane protein</topology>
    </subcellularLocation>
</comment>
<feature type="transmembrane region" description="Helical" evidence="5">
    <location>
        <begin position="30"/>
        <end position="47"/>
    </location>
</feature>
<evidence type="ECO:0000256" key="5">
    <source>
        <dbReference type="RuleBase" id="RU363041"/>
    </source>
</evidence>
<dbReference type="PANTHER" id="PTHR43483:SF3">
    <property type="entry name" value="MEMBRANE TRANSPORTER PROTEIN HI_0806-RELATED"/>
    <property type="match status" value="1"/>
</dbReference>
<evidence type="ECO:0000313" key="6">
    <source>
        <dbReference type="EMBL" id="RIV82704.1"/>
    </source>
</evidence>
<dbReference type="Pfam" id="PF01925">
    <property type="entry name" value="TauE"/>
    <property type="match status" value="1"/>
</dbReference>
<evidence type="ECO:0000256" key="3">
    <source>
        <dbReference type="ARBA" id="ARBA00022989"/>
    </source>
</evidence>
<proteinExistence type="inferred from homology"/>
<keyword evidence="4 5" id="KW-0472">Membrane</keyword>
<name>A0A418NNA0_9SPHN</name>
<comment type="caution">
    <text evidence="6">The sequence shown here is derived from an EMBL/GenBank/DDBJ whole genome shotgun (WGS) entry which is preliminary data.</text>
</comment>
<evidence type="ECO:0000313" key="7">
    <source>
        <dbReference type="Proteomes" id="UP000286576"/>
    </source>
</evidence>
<feature type="transmembrane region" description="Helical" evidence="5">
    <location>
        <begin position="185"/>
        <end position="209"/>
    </location>
</feature>